<gene>
    <name evidence="3" type="ORF">Tci_037730</name>
</gene>
<keyword evidence="3" id="KW-0238">DNA-binding</keyword>
<dbReference type="PANTHER" id="PTHR47165">
    <property type="entry name" value="OS03G0429900 PROTEIN"/>
    <property type="match status" value="1"/>
</dbReference>
<dbReference type="SUPFAM" id="SSF50249">
    <property type="entry name" value="Nucleic acid-binding proteins"/>
    <property type="match status" value="1"/>
</dbReference>
<evidence type="ECO:0000259" key="2">
    <source>
        <dbReference type="Pfam" id="PF08646"/>
    </source>
</evidence>
<dbReference type="InterPro" id="IPR013955">
    <property type="entry name" value="Rep_factor-A_C"/>
</dbReference>
<reference evidence="3" key="1">
    <citation type="journal article" date="2019" name="Sci. Rep.">
        <title>Draft genome of Tanacetum cinerariifolium, the natural source of mosquito coil.</title>
        <authorList>
            <person name="Yamashiro T."/>
            <person name="Shiraishi A."/>
            <person name="Satake H."/>
            <person name="Nakayama K."/>
        </authorList>
    </citation>
    <scope>NUCLEOTIDE SEQUENCE</scope>
</reference>
<dbReference type="GO" id="GO:0003677">
    <property type="term" value="F:DNA binding"/>
    <property type="evidence" value="ECO:0007669"/>
    <property type="project" value="UniProtKB-KW"/>
</dbReference>
<dbReference type="PANTHER" id="PTHR47165:SF4">
    <property type="entry name" value="OS03G0429900 PROTEIN"/>
    <property type="match status" value="1"/>
</dbReference>
<comment type="caution">
    <text evidence="3">The sequence shown here is derived from an EMBL/GenBank/DDBJ whole genome shotgun (WGS) entry which is preliminary data.</text>
</comment>
<feature type="domain" description="Replication factor A C-terminal" evidence="2">
    <location>
        <begin position="121"/>
        <end position="227"/>
    </location>
</feature>
<dbReference type="Gene3D" id="2.40.50.140">
    <property type="entry name" value="Nucleic acid-binding proteins"/>
    <property type="match status" value="1"/>
</dbReference>
<dbReference type="InterPro" id="IPR012340">
    <property type="entry name" value="NA-bd_OB-fold"/>
</dbReference>
<proteinExistence type="predicted"/>
<sequence>MVNKALRLVFVQYKVEPCTDFNGSLYGFDFRGYRSITSLQQEDDGQFDVIGHVVACEDLNNYDKNEKSSNMCVQNGYRATKLFLFDGTQPIVKEEFQAVKEYSIRYFCYMGVTSIIMGTKIAIHEDEGWWYIGCRSCKKKFIRKKDMIDLEANMPKKSASGKDDWCFRLQVRVQDESSTMSLTLWNDEVQAVVDRSADKYGKVEQNDQLPSEITTLIGKKYAFKVSIDEYNIKKLLPVFIVLRLSDDPEILDFIRMNMDTEATSFALPNITVGFGITERREHDTVSTKKNNVMDHVDKEESLDEKNKRPDENDIGNESSNGKKNAIEAARKQREEHWKELEAIRKLEEEYEEDPELEKRMKTMNTRVLITMIYIRLILVRNHQTIRKLEEEYEEDPELEKRMKTMNTRVLITMIYIRLILSSVGQSMLEGWMKMNELFSKARELTCAEFLKKYVWNAPKRIWTLRKRERSIGRIHSVPISTEDVYYYRMLLNSAKGCM</sequence>
<protein>
    <submittedName>
        <fullName evidence="3">Replication protein A 70 kDa DNA-binding subunit B</fullName>
    </submittedName>
</protein>
<dbReference type="Pfam" id="PF08646">
    <property type="entry name" value="Rep_fac-A_C"/>
    <property type="match status" value="1"/>
</dbReference>
<evidence type="ECO:0000256" key="1">
    <source>
        <dbReference type="SAM" id="MobiDB-lite"/>
    </source>
</evidence>
<feature type="compositionally biased region" description="Basic and acidic residues" evidence="1">
    <location>
        <begin position="281"/>
        <end position="311"/>
    </location>
</feature>
<feature type="region of interest" description="Disordered" evidence="1">
    <location>
        <begin position="281"/>
        <end position="330"/>
    </location>
</feature>
<evidence type="ECO:0000313" key="3">
    <source>
        <dbReference type="EMBL" id="GEU65752.1"/>
    </source>
</evidence>
<accession>A0A6L2LZK0</accession>
<organism evidence="3">
    <name type="scientific">Tanacetum cinerariifolium</name>
    <name type="common">Dalmatian daisy</name>
    <name type="synonym">Chrysanthemum cinerariifolium</name>
    <dbReference type="NCBI Taxonomy" id="118510"/>
    <lineage>
        <taxon>Eukaryota</taxon>
        <taxon>Viridiplantae</taxon>
        <taxon>Streptophyta</taxon>
        <taxon>Embryophyta</taxon>
        <taxon>Tracheophyta</taxon>
        <taxon>Spermatophyta</taxon>
        <taxon>Magnoliopsida</taxon>
        <taxon>eudicotyledons</taxon>
        <taxon>Gunneridae</taxon>
        <taxon>Pentapetalae</taxon>
        <taxon>asterids</taxon>
        <taxon>campanulids</taxon>
        <taxon>Asterales</taxon>
        <taxon>Asteraceae</taxon>
        <taxon>Asteroideae</taxon>
        <taxon>Anthemideae</taxon>
        <taxon>Anthemidinae</taxon>
        <taxon>Tanacetum</taxon>
    </lineage>
</organism>
<dbReference type="EMBL" id="BKCJ010005260">
    <property type="protein sequence ID" value="GEU65752.1"/>
    <property type="molecule type" value="Genomic_DNA"/>
</dbReference>
<dbReference type="AlphaFoldDB" id="A0A6L2LZK0"/>
<name>A0A6L2LZK0_TANCI</name>